<evidence type="ECO:0000256" key="1">
    <source>
        <dbReference type="SAM" id="MobiDB-lite"/>
    </source>
</evidence>
<reference evidence="2 3" key="1">
    <citation type="submission" date="2016-01" db="EMBL/GenBank/DDBJ databases">
        <title>Streptomyces amritsarensis strain MTCC 11845 genome sequencing and assembly.</title>
        <authorList>
            <person name="Sharma D."/>
            <person name="Nair G.R."/>
            <person name="Kaur G."/>
            <person name="Manhas R.K."/>
            <person name="Mayilraj S."/>
        </authorList>
    </citation>
    <scope>NUCLEOTIDE SEQUENCE [LARGE SCALE GENOMIC DNA]</scope>
    <source>
        <strain evidence="2 3">MTCC 11845</strain>
    </source>
</reference>
<keyword evidence="3" id="KW-1185">Reference proteome</keyword>
<organism evidence="2 3">
    <name type="scientific">Streptomyces amritsarensis</name>
    <dbReference type="NCBI Taxonomy" id="681158"/>
    <lineage>
        <taxon>Bacteria</taxon>
        <taxon>Bacillati</taxon>
        <taxon>Actinomycetota</taxon>
        <taxon>Actinomycetes</taxon>
        <taxon>Kitasatosporales</taxon>
        <taxon>Streptomycetaceae</taxon>
        <taxon>Streptomyces</taxon>
    </lineage>
</organism>
<evidence type="ECO:0000313" key="2">
    <source>
        <dbReference type="EMBL" id="OLZ55807.1"/>
    </source>
</evidence>
<evidence type="ECO:0000313" key="3">
    <source>
        <dbReference type="Proteomes" id="UP000187151"/>
    </source>
</evidence>
<name>A0ABX3FU54_9ACTN</name>
<proteinExistence type="predicted"/>
<gene>
    <name evidence="2" type="ORF">AVW11_29850</name>
</gene>
<protein>
    <submittedName>
        <fullName evidence="2">Uncharacterized protein</fullName>
    </submittedName>
</protein>
<feature type="compositionally biased region" description="Basic and acidic residues" evidence="1">
    <location>
        <begin position="44"/>
        <end position="55"/>
    </location>
</feature>
<dbReference type="Proteomes" id="UP000187151">
    <property type="component" value="Unassembled WGS sequence"/>
</dbReference>
<accession>A0ABX3FU54</accession>
<dbReference type="RefSeq" id="WP_076046564.1">
    <property type="nucleotide sequence ID" value="NZ_JBHYUY010000029.1"/>
</dbReference>
<feature type="region of interest" description="Disordered" evidence="1">
    <location>
        <begin position="1"/>
        <end position="75"/>
    </location>
</feature>
<dbReference type="EMBL" id="MQUR01000100">
    <property type="protein sequence ID" value="OLZ55807.1"/>
    <property type="molecule type" value="Genomic_DNA"/>
</dbReference>
<sequence length="75" mass="7599">MNAEKRDPRPGLLPDEGAAVDEHGRPPGAPSRTGPGTGPPADPARVERAAEEGKHTTAGAQPSGKGRKGGRDPAE</sequence>
<comment type="caution">
    <text evidence="2">The sequence shown here is derived from an EMBL/GenBank/DDBJ whole genome shotgun (WGS) entry which is preliminary data.</text>
</comment>